<keyword evidence="2" id="KW-1185">Reference proteome</keyword>
<gene>
    <name evidence="1" type="ORF">ARMSODRAFT_841528</name>
</gene>
<dbReference type="STRING" id="1076256.A0A2H3B1X3"/>
<evidence type="ECO:0000313" key="2">
    <source>
        <dbReference type="Proteomes" id="UP000218334"/>
    </source>
</evidence>
<evidence type="ECO:0000313" key="1">
    <source>
        <dbReference type="EMBL" id="PBK64919.1"/>
    </source>
</evidence>
<dbReference type="Proteomes" id="UP000218334">
    <property type="component" value="Unassembled WGS sequence"/>
</dbReference>
<organism evidence="1 2">
    <name type="scientific">Armillaria solidipes</name>
    <dbReference type="NCBI Taxonomy" id="1076256"/>
    <lineage>
        <taxon>Eukaryota</taxon>
        <taxon>Fungi</taxon>
        <taxon>Dikarya</taxon>
        <taxon>Basidiomycota</taxon>
        <taxon>Agaricomycotina</taxon>
        <taxon>Agaricomycetes</taxon>
        <taxon>Agaricomycetidae</taxon>
        <taxon>Agaricales</taxon>
        <taxon>Marasmiineae</taxon>
        <taxon>Physalacriaceae</taxon>
        <taxon>Armillaria</taxon>
    </lineage>
</organism>
<proteinExistence type="predicted"/>
<feature type="non-terminal residue" evidence="1">
    <location>
        <position position="1"/>
    </location>
</feature>
<protein>
    <submittedName>
        <fullName evidence="1">Uncharacterized protein</fullName>
    </submittedName>
</protein>
<reference evidence="2" key="1">
    <citation type="journal article" date="2017" name="Nat. Ecol. Evol.">
        <title>Genome expansion and lineage-specific genetic innovations in the forest pathogenic fungi Armillaria.</title>
        <authorList>
            <person name="Sipos G."/>
            <person name="Prasanna A.N."/>
            <person name="Walter M.C."/>
            <person name="O'Connor E."/>
            <person name="Balint B."/>
            <person name="Krizsan K."/>
            <person name="Kiss B."/>
            <person name="Hess J."/>
            <person name="Varga T."/>
            <person name="Slot J."/>
            <person name="Riley R."/>
            <person name="Boka B."/>
            <person name="Rigling D."/>
            <person name="Barry K."/>
            <person name="Lee J."/>
            <person name="Mihaltcheva S."/>
            <person name="LaButti K."/>
            <person name="Lipzen A."/>
            <person name="Waldron R."/>
            <person name="Moloney N.M."/>
            <person name="Sperisen C."/>
            <person name="Kredics L."/>
            <person name="Vagvoelgyi C."/>
            <person name="Patrignani A."/>
            <person name="Fitzpatrick D."/>
            <person name="Nagy I."/>
            <person name="Doyle S."/>
            <person name="Anderson J.B."/>
            <person name="Grigoriev I.V."/>
            <person name="Gueldener U."/>
            <person name="Muensterkoetter M."/>
            <person name="Nagy L.G."/>
        </authorList>
    </citation>
    <scope>NUCLEOTIDE SEQUENCE [LARGE SCALE GENOMIC DNA]</scope>
    <source>
        <strain evidence="2">28-4</strain>
    </source>
</reference>
<sequence length="254" mass="27383">ASIARRVALQGVRSVDALIDMIPGDYVDVLRGPLKGIAATATKLVSARSTLEKWKLHQAAGTIPSHLFRQAPVIQLTSDYGSSDDASAHRKKLTDAHTLYMQSLLANAVAAKADDVLFLAASLEPAVLFESMQDKIAKHTAKLLATRKVPRITFDGMTGAFESVVYEEDALVKQQGQNVLADSIAYAFRVVSIVESHAAVESVKQERKKDLSKVAATEMADATRPGPSIQSMVDRAVAARLKQMDTKGGKKNKV</sequence>
<accession>A0A2H3B1X3</accession>
<name>A0A2H3B1X3_9AGAR</name>
<feature type="non-terminal residue" evidence="1">
    <location>
        <position position="254"/>
    </location>
</feature>
<dbReference type="AlphaFoldDB" id="A0A2H3B1X3"/>
<dbReference type="EMBL" id="KZ293448">
    <property type="protein sequence ID" value="PBK64919.1"/>
    <property type="molecule type" value="Genomic_DNA"/>
</dbReference>